<sequence>MNNFHGEIPRSLPTGLRYLGLYGNQLGGQVPRSLVNCTSLEALDLGNNKINDTNCCQEAKKAKEETSKTLAIYQNSLSRKRVIKICNIAGKWVMVGQLGGFFNLS</sequence>
<evidence type="ECO:0000256" key="5">
    <source>
        <dbReference type="ARBA" id="ARBA00022737"/>
    </source>
</evidence>
<dbReference type="PANTHER" id="PTHR48061">
    <property type="entry name" value="LEUCINE-RICH REPEAT RECEPTOR PROTEIN KINASE EMS1-LIKE-RELATED"/>
    <property type="match status" value="1"/>
</dbReference>
<evidence type="ECO:0000256" key="2">
    <source>
        <dbReference type="ARBA" id="ARBA00022614"/>
    </source>
</evidence>
<evidence type="ECO:0000256" key="7">
    <source>
        <dbReference type="ARBA" id="ARBA00023136"/>
    </source>
</evidence>
<evidence type="ECO:0000256" key="8">
    <source>
        <dbReference type="ARBA" id="ARBA00023180"/>
    </source>
</evidence>
<keyword evidence="10" id="KW-1185">Reference proteome</keyword>
<evidence type="ECO:0000256" key="4">
    <source>
        <dbReference type="ARBA" id="ARBA00022729"/>
    </source>
</evidence>
<keyword evidence="4" id="KW-0732">Signal</keyword>
<dbReference type="InterPro" id="IPR025875">
    <property type="entry name" value="Leu-rich_rpt_4"/>
</dbReference>
<dbReference type="Pfam" id="PF12799">
    <property type="entry name" value="LRR_4"/>
    <property type="match status" value="1"/>
</dbReference>
<accession>A0AAE1VKS0</accession>
<dbReference type="Proteomes" id="UP001291623">
    <property type="component" value="Unassembled WGS sequence"/>
</dbReference>
<dbReference type="InterPro" id="IPR032675">
    <property type="entry name" value="LRR_dom_sf"/>
</dbReference>
<comment type="caution">
    <text evidence="9">The sequence shown here is derived from an EMBL/GenBank/DDBJ whole genome shotgun (WGS) entry which is preliminary data.</text>
</comment>
<protein>
    <submittedName>
        <fullName evidence="9">Uncharacterized protein</fullName>
    </submittedName>
</protein>
<reference evidence="9" key="1">
    <citation type="submission" date="2023-12" db="EMBL/GenBank/DDBJ databases">
        <title>Genome assembly of Anisodus tanguticus.</title>
        <authorList>
            <person name="Wang Y.-J."/>
        </authorList>
    </citation>
    <scope>NUCLEOTIDE SEQUENCE</scope>
    <source>
        <strain evidence="9">KB-2021</strain>
        <tissue evidence="9">Leaf</tissue>
    </source>
</reference>
<name>A0AAE1VKS0_9SOLA</name>
<gene>
    <name evidence="9" type="ORF">RND71_015867</name>
</gene>
<evidence type="ECO:0000256" key="1">
    <source>
        <dbReference type="ARBA" id="ARBA00004479"/>
    </source>
</evidence>
<evidence type="ECO:0000313" key="10">
    <source>
        <dbReference type="Proteomes" id="UP001291623"/>
    </source>
</evidence>
<keyword evidence="2" id="KW-0433">Leucine-rich repeat</keyword>
<dbReference type="PANTHER" id="PTHR48061:SF38">
    <property type="entry name" value="SERINE_THREONINE-PROTEIN KINASE BRI1"/>
    <property type="match status" value="1"/>
</dbReference>
<evidence type="ECO:0000256" key="3">
    <source>
        <dbReference type="ARBA" id="ARBA00022692"/>
    </source>
</evidence>
<dbReference type="SUPFAM" id="SSF52058">
    <property type="entry name" value="L domain-like"/>
    <property type="match status" value="1"/>
</dbReference>
<comment type="subcellular location">
    <subcellularLocation>
        <location evidence="1">Membrane</location>
        <topology evidence="1">Single-pass type I membrane protein</topology>
    </subcellularLocation>
</comment>
<dbReference type="GO" id="GO:0016020">
    <property type="term" value="C:membrane"/>
    <property type="evidence" value="ECO:0007669"/>
    <property type="project" value="UniProtKB-SubCell"/>
</dbReference>
<proteinExistence type="predicted"/>
<dbReference type="InterPro" id="IPR046956">
    <property type="entry name" value="RLP23-like"/>
</dbReference>
<keyword evidence="5" id="KW-0677">Repeat</keyword>
<dbReference type="Gene3D" id="3.80.10.10">
    <property type="entry name" value="Ribonuclease Inhibitor"/>
    <property type="match status" value="1"/>
</dbReference>
<dbReference type="EMBL" id="JAVYJV010000008">
    <property type="protein sequence ID" value="KAK4364509.1"/>
    <property type="molecule type" value="Genomic_DNA"/>
</dbReference>
<keyword evidence="3" id="KW-0812">Transmembrane</keyword>
<keyword evidence="7" id="KW-0472">Membrane</keyword>
<evidence type="ECO:0000256" key="6">
    <source>
        <dbReference type="ARBA" id="ARBA00022989"/>
    </source>
</evidence>
<keyword evidence="6" id="KW-1133">Transmembrane helix</keyword>
<keyword evidence="8" id="KW-0325">Glycoprotein</keyword>
<evidence type="ECO:0000313" key="9">
    <source>
        <dbReference type="EMBL" id="KAK4364509.1"/>
    </source>
</evidence>
<dbReference type="AlphaFoldDB" id="A0AAE1VKS0"/>
<organism evidence="9 10">
    <name type="scientific">Anisodus tanguticus</name>
    <dbReference type="NCBI Taxonomy" id="243964"/>
    <lineage>
        <taxon>Eukaryota</taxon>
        <taxon>Viridiplantae</taxon>
        <taxon>Streptophyta</taxon>
        <taxon>Embryophyta</taxon>
        <taxon>Tracheophyta</taxon>
        <taxon>Spermatophyta</taxon>
        <taxon>Magnoliopsida</taxon>
        <taxon>eudicotyledons</taxon>
        <taxon>Gunneridae</taxon>
        <taxon>Pentapetalae</taxon>
        <taxon>asterids</taxon>
        <taxon>lamiids</taxon>
        <taxon>Solanales</taxon>
        <taxon>Solanaceae</taxon>
        <taxon>Solanoideae</taxon>
        <taxon>Hyoscyameae</taxon>
        <taxon>Anisodus</taxon>
    </lineage>
</organism>